<dbReference type="AlphaFoldDB" id="A0ABD5LKV1"/>
<dbReference type="Proteomes" id="UP001438189">
    <property type="component" value="Unassembled WGS sequence"/>
</dbReference>
<dbReference type="InterPro" id="IPR023772">
    <property type="entry name" value="DNA-bd_HTH_TetR-type_CS"/>
</dbReference>
<dbReference type="Pfam" id="PF00440">
    <property type="entry name" value="TetR_N"/>
    <property type="match status" value="1"/>
</dbReference>
<dbReference type="InterPro" id="IPR050109">
    <property type="entry name" value="HTH-type_TetR-like_transc_reg"/>
</dbReference>
<evidence type="ECO:0000256" key="1">
    <source>
        <dbReference type="ARBA" id="ARBA00023015"/>
    </source>
</evidence>
<dbReference type="InterPro" id="IPR001647">
    <property type="entry name" value="HTH_TetR"/>
</dbReference>
<evidence type="ECO:0000256" key="3">
    <source>
        <dbReference type="ARBA" id="ARBA00023163"/>
    </source>
</evidence>
<keyword evidence="3" id="KW-0804">Transcription</keyword>
<dbReference type="InterPro" id="IPR009057">
    <property type="entry name" value="Homeodomain-like_sf"/>
</dbReference>
<gene>
    <name evidence="6" type="ORF">ABVB70_19100</name>
</gene>
<evidence type="ECO:0000313" key="7">
    <source>
        <dbReference type="Proteomes" id="UP001438189"/>
    </source>
</evidence>
<evidence type="ECO:0000256" key="4">
    <source>
        <dbReference type="PROSITE-ProRule" id="PRU00335"/>
    </source>
</evidence>
<dbReference type="PANTHER" id="PTHR30055:SF240">
    <property type="entry name" value="HTH-TYPE TRANSCRIPTIONAL REGULATOR ACRR"/>
    <property type="match status" value="1"/>
</dbReference>
<dbReference type="SUPFAM" id="SSF46689">
    <property type="entry name" value="Homeodomain-like"/>
    <property type="match status" value="1"/>
</dbReference>
<dbReference type="GO" id="GO:0003677">
    <property type="term" value="F:DNA binding"/>
    <property type="evidence" value="ECO:0007669"/>
    <property type="project" value="UniProtKB-UniRule"/>
</dbReference>
<proteinExistence type="predicted"/>
<feature type="domain" description="HTH tetR-type" evidence="5">
    <location>
        <begin position="9"/>
        <end position="69"/>
    </location>
</feature>
<evidence type="ECO:0000259" key="5">
    <source>
        <dbReference type="PROSITE" id="PS50977"/>
    </source>
</evidence>
<dbReference type="PROSITE" id="PS01081">
    <property type="entry name" value="HTH_TETR_1"/>
    <property type="match status" value="1"/>
</dbReference>
<name>A0ABD5LKV1_AGRRD</name>
<evidence type="ECO:0000313" key="6">
    <source>
        <dbReference type="EMBL" id="MES4992445.1"/>
    </source>
</evidence>
<keyword evidence="1" id="KW-0805">Transcription regulation</keyword>
<accession>A0ABD5LKV1</accession>
<organism evidence="6 7">
    <name type="scientific">Agrobacterium radiobacter</name>
    <dbReference type="NCBI Taxonomy" id="362"/>
    <lineage>
        <taxon>Bacteria</taxon>
        <taxon>Pseudomonadati</taxon>
        <taxon>Pseudomonadota</taxon>
        <taxon>Alphaproteobacteria</taxon>
        <taxon>Hyphomicrobiales</taxon>
        <taxon>Rhizobiaceae</taxon>
        <taxon>Rhizobium/Agrobacterium group</taxon>
        <taxon>Agrobacterium</taxon>
        <taxon>Agrobacterium tumefaciens complex</taxon>
    </lineage>
</organism>
<dbReference type="Gene3D" id="1.10.357.10">
    <property type="entry name" value="Tetracycline Repressor, domain 2"/>
    <property type="match status" value="1"/>
</dbReference>
<dbReference type="EMBL" id="JBETME010000008">
    <property type="protein sequence ID" value="MES4992445.1"/>
    <property type="molecule type" value="Genomic_DNA"/>
</dbReference>
<dbReference type="RefSeq" id="WP_353574401.1">
    <property type="nucleotide sequence ID" value="NZ_JBETME010000008.1"/>
</dbReference>
<protein>
    <submittedName>
        <fullName evidence="6">TetR family transcriptional regulator</fullName>
    </submittedName>
</protein>
<reference evidence="6 7" key="1">
    <citation type="submission" date="2024-06" db="EMBL/GenBank/DDBJ databases">
        <title>Genome sequencing of Agrobacterium spp. from tobacco in Serbia.</title>
        <authorList>
            <person name="Ilicic R.J."/>
            <person name="Studholme D.J."/>
            <person name="Jelusic A."/>
            <person name="Barac G."/>
            <person name="Bagi F."/>
            <person name="Popovic Milovanovic T."/>
        </authorList>
    </citation>
    <scope>NUCLEOTIDE SEQUENCE [LARGE SCALE GENOMIC DNA]</scope>
    <source>
        <strain evidence="6 7">DA1</strain>
    </source>
</reference>
<evidence type="ECO:0000256" key="2">
    <source>
        <dbReference type="ARBA" id="ARBA00023125"/>
    </source>
</evidence>
<comment type="caution">
    <text evidence="6">The sequence shown here is derived from an EMBL/GenBank/DDBJ whole genome shotgun (WGS) entry which is preliminary data.</text>
</comment>
<sequence length="207" mass="23325">MKRTKSDAALTRAAILDAAELLFYREGVENSTLDQIAAQAGVTRGALYWHFRGKEDLLLELFAGLHVNPLQEIYEEDARGPAFQPLCFLEHKLHSWFDSLGTIPHLKRMFTILLRIDLQAEPGALKTVIRKLEVEERWATEFAFQRAAEQGLLGNGHSPETCSNTTRSLVKGFEREVLLSEHSDCVVANAKISVSSLFSSFRRDLTH</sequence>
<keyword evidence="2 4" id="KW-0238">DNA-binding</keyword>
<feature type="DNA-binding region" description="H-T-H motif" evidence="4">
    <location>
        <begin position="32"/>
        <end position="51"/>
    </location>
</feature>
<dbReference type="PROSITE" id="PS50977">
    <property type="entry name" value="HTH_TETR_2"/>
    <property type="match status" value="1"/>
</dbReference>
<dbReference type="PRINTS" id="PR00455">
    <property type="entry name" value="HTHTETR"/>
</dbReference>
<dbReference type="PANTHER" id="PTHR30055">
    <property type="entry name" value="HTH-TYPE TRANSCRIPTIONAL REGULATOR RUTR"/>
    <property type="match status" value="1"/>
</dbReference>